<feature type="domain" description="Ig-like" evidence="9">
    <location>
        <begin position="14"/>
        <end position="115"/>
    </location>
</feature>
<dbReference type="InterPro" id="IPR007110">
    <property type="entry name" value="Ig-like_dom"/>
</dbReference>
<dbReference type="PROSITE" id="PS50835">
    <property type="entry name" value="IG_LIKE"/>
    <property type="match status" value="2"/>
</dbReference>
<dbReference type="SMART" id="SM00407">
    <property type="entry name" value="IGc1"/>
    <property type="match status" value="1"/>
</dbReference>
<protein>
    <recommendedName>
        <fullName evidence="9">Ig-like domain-containing protein</fullName>
    </recommendedName>
</protein>
<keyword evidence="6" id="KW-0393">Immunoglobulin domain</keyword>
<sequence>MMQVPALLLVFLAPVTQVSSNTEGEKMSITKATGSGSSVEIICDLITQTLKYIHWYKYQEGTAPQRLLYYDISYSRVRLESGVSEGKYKVYKEKSYTFAISNLQESDSGMYYCAAWENAGWKKIFGKATELIVAPPDRDLDIDMSPKPTMFLPSITEIKHDNTGTYLCLLENFFPHVIKVYWRQKGGNRVLPSQEGNTLKTADTYMKFSWLTVSGNSMGKEHMCIVKHEKNKRGTNQEVLFPPVNEGIDSTVEDLSLLGSKNNFVTTTKPPNDGLKDKKKQVPVGNSTKACLKDENNTLQLQLMNTSAYYTYLLLLIKSTVYFVIITSCMFRTGLWGNQKSS</sequence>
<evidence type="ECO:0000259" key="9">
    <source>
        <dbReference type="PROSITE" id="PS50835"/>
    </source>
</evidence>
<evidence type="ECO:0000256" key="2">
    <source>
        <dbReference type="ARBA" id="ARBA00022692"/>
    </source>
</evidence>
<dbReference type="InterPro" id="IPR013106">
    <property type="entry name" value="Ig_V-set"/>
</dbReference>
<proteinExistence type="predicted"/>
<keyword evidence="4 7" id="KW-0472">Membrane</keyword>
<dbReference type="Pfam" id="PF07686">
    <property type="entry name" value="V-set"/>
    <property type="match status" value="1"/>
</dbReference>
<name>A0A5N3V924_MUNMU</name>
<keyword evidence="5" id="KW-0675">Receptor</keyword>
<dbReference type="GO" id="GO:0016020">
    <property type="term" value="C:membrane"/>
    <property type="evidence" value="ECO:0007669"/>
    <property type="project" value="UniProtKB-SubCell"/>
</dbReference>
<gene>
    <name evidence="10" type="ORF">FD754_022334</name>
</gene>
<dbReference type="PANTHER" id="PTHR19256">
    <property type="entry name" value="T-CELL RECEPTOR GAMMA CHAIN"/>
    <property type="match status" value="1"/>
</dbReference>
<dbReference type="FunFam" id="2.60.40.10:FF:001704">
    <property type="entry name" value="Uncharacterized protein"/>
    <property type="match status" value="1"/>
</dbReference>
<dbReference type="InterPro" id="IPR051117">
    <property type="entry name" value="TRG_var/const_region"/>
</dbReference>
<dbReference type="PANTHER" id="PTHR19256:SF65">
    <property type="entry name" value="T CELL RECEPTOR GAMMA CONSTANT 1-RELATED"/>
    <property type="match status" value="1"/>
</dbReference>
<dbReference type="EMBL" id="VCEA01000003">
    <property type="protein sequence ID" value="KAB0345408.1"/>
    <property type="molecule type" value="Genomic_DNA"/>
</dbReference>
<comment type="caution">
    <text evidence="10">The sequence shown here is derived from an EMBL/GenBank/DDBJ whole genome shotgun (WGS) entry which is preliminary data.</text>
</comment>
<dbReference type="Pfam" id="PF07654">
    <property type="entry name" value="C1-set"/>
    <property type="match status" value="1"/>
</dbReference>
<feature type="signal peptide" evidence="8">
    <location>
        <begin position="1"/>
        <end position="20"/>
    </location>
</feature>
<dbReference type="Gene3D" id="2.60.40.10">
    <property type="entry name" value="Immunoglobulins"/>
    <property type="match status" value="2"/>
</dbReference>
<keyword evidence="2 7" id="KW-0812">Transmembrane</keyword>
<feature type="transmembrane region" description="Helical" evidence="7">
    <location>
        <begin position="309"/>
        <end position="331"/>
    </location>
</feature>
<evidence type="ECO:0000256" key="7">
    <source>
        <dbReference type="SAM" id="Phobius"/>
    </source>
</evidence>
<evidence type="ECO:0000313" key="10">
    <source>
        <dbReference type="EMBL" id="KAB0345408.1"/>
    </source>
</evidence>
<dbReference type="SMART" id="SM00409">
    <property type="entry name" value="IG"/>
    <property type="match status" value="1"/>
</dbReference>
<evidence type="ECO:0000256" key="1">
    <source>
        <dbReference type="ARBA" id="ARBA00004370"/>
    </source>
</evidence>
<evidence type="ECO:0000256" key="5">
    <source>
        <dbReference type="ARBA" id="ARBA00023170"/>
    </source>
</evidence>
<dbReference type="InterPro" id="IPR036179">
    <property type="entry name" value="Ig-like_dom_sf"/>
</dbReference>
<evidence type="ECO:0000313" key="11">
    <source>
        <dbReference type="Proteomes" id="UP000326458"/>
    </source>
</evidence>
<evidence type="ECO:0000256" key="6">
    <source>
        <dbReference type="ARBA" id="ARBA00023319"/>
    </source>
</evidence>
<keyword evidence="3 7" id="KW-1133">Transmembrane helix</keyword>
<feature type="domain" description="Ig-like" evidence="9">
    <location>
        <begin position="146"/>
        <end position="240"/>
    </location>
</feature>
<evidence type="ECO:0000256" key="4">
    <source>
        <dbReference type="ARBA" id="ARBA00023136"/>
    </source>
</evidence>
<dbReference type="InterPro" id="IPR003599">
    <property type="entry name" value="Ig_sub"/>
</dbReference>
<keyword evidence="11" id="KW-1185">Reference proteome</keyword>
<keyword evidence="8" id="KW-0732">Signal</keyword>
<evidence type="ECO:0000256" key="3">
    <source>
        <dbReference type="ARBA" id="ARBA00022989"/>
    </source>
</evidence>
<comment type="subcellular location">
    <subcellularLocation>
        <location evidence="1">Membrane</location>
    </subcellularLocation>
</comment>
<organism evidence="10 11">
    <name type="scientific">Muntiacus muntjak</name>
    <name type="common">Barking deer</name>
    <name type="synonym">Indian muntjac</name>
    <dbReference type="NCBI Taxonomy" id="9888"/>
    <lineage>
        <taxon>Eukaryota</taxon>
        <taxon>Metazoa</taxon>
        <taxon>Chordata</taxon>
        <taxon>Craniata</taxon>
        <taxon>Vertebrata</taxon>
        <taxon>Euteleostomi</taxon>
        <taxon>Mammalia</taxon>
        <taxon>Eutheria</taxon>
        <taxon>Laurasiatheria</taxon>
        <taxon>Artiodactyla</taxon>
        <taxon>Ruminantia</taxon>
        <taxon>Pecora</taxon>
        <taxon>Cervidae</taxon>
        <taxon>Muntiacinae</taxon>
        <taxon>Muntiacus</taxon>
    </lineage>
</organism>
<evidence type="ECO:0000256" key="8">
    <source>
        <dbReference type="SAM" id="SignalP"/>
    </source>
</evidence>
<dbReference type="InterPro" id="IPR013783">
    <property type="entry name" value="Ig-like_fold"/>
</dbReference>
<dbReference type="SUPFAM" id="SSF48726">
    <property type="entry name" value="Immunoglobulin"/>
    <property type="match status" value="2"/>
</dbReference>
<dbReference type="InterPro" id="IPR003597">
    <property type="entry name" value="Ig_C1-set"/>
</dbReference>
<dbReference type="Proteomes" id="UP000326458">
    <property type="component" value="Unassembled WGS sequence"/>
</dbReference>
<reference evidence="10 11" key="1">
    <citation type="submission" date="2019-06" db="EMBL/GenBank/DDBJ databases">
        <title>Discovery of a novel chromosome fission-fusion reversal in muntjac.</title>
        <authorList>
            <person name="Mudd A.B."/>
            <person name="Bredeson J.V."/>
            <person name="Baum R."/>
            <person name="Hockemeyer D."/>
            <person name="Rokhsar D.S."/>
        </authorList>
    </citation>
    <scope>NUCLEOTIDE SEQUENCE [LARGE SCALE GENOMIC DNA]</scope>
    <source>
        <strain evidence="10">UTSW_UCB_Mm</strain>
        <tissue evidence="10">Fibroblast cell line</tissue>
    </source>
</reference>
<accession>A0A5N3V924</accession>
<feature type="chain" id="PRO_5024403661" description="Ig-like domain-containing protein" evidence="8">
    <location>
        <begin position="21"/>
        <end position="342"/>
    </location>
</feature>
<dbReference type="AlphaFoldDB" id="A0A5N3V924"/>
<dbReference type="FunFam" id="2.60.40.10:FF:001083">
    <property type="entry name" value="T cell receptor gamma constant 2"/>
    <property type="match status" value="1"/>
</dbReference>